<dbReference type="InterPro" id="IPR051564">
    <property type="entry name" value="LRR_receptor-like_kinase"/>
</dbReference>
<dbReference type="Gene3D" id="1.10.510.10">
    <property type="entry name" value="Transferase(Phosphotransferase) domain 1"/>
    <property type="match status" value="1"/>
</dbReference>
<dbReference type="PROSITE" id="PS00108">
    <property type="entry name" value="PROTEIN_KINASE_ST"/>
    <property type="match status" value="1"/>
</dbReference>
<gene>
    <name evidence="2" type="ORF">WJX75_000160</name>
</gene>
<evidence type="ECO:0000313" key="3">
    <source>
        <dbReference type="Proteomes" id="UP001491310"/>
    </source>
</evidence>
<dbReference type="PANTHER" id="PTHR48055">
    <property type="entry name" value="LEUCINE-RICH REPEAT RECEPTOR PROTEIN KINASE EMS1"/>
    <property type="match status" value="1"/>
</dbReference>
<dbReference type="PANTHER" id="PTHR48055:SF57">
    <property type="entry name" value="PROTEIN KINASE DOMAIN-CONTAINING PROTEIN"/>
    <property type="match status" value="1"/>
</dbReference>
<dbReference type="PROSITE" id="PS50011">
    <property type="entry name" value="PROTEIN_KINASE_DOM"/>
    <property type="match status" value="1"/>
</dbReference>
<dbReference type="InterPro" id="IPR000719">
    <property type="entry name" value="Prot_kinase_dom"/>
</dbReference>
<sequence>MGDVNWCVVATSNNSTVYKGTFPAARGLPFIEFAKKVPLYKEYDWAYEKEMAVMTSMNHPNVLRPLAVTRDEKAAPAILMEYFPYGSVLDWMQHQQGQTMPLVLQLSVFLQVVNGLEYAHSRGIFHCDLKCANVLMREDFSAVIADWGWALQGDEPITHPRGTIGYQPPEGALEATNGQRYDVYGLVAMGHDMLTGVPACGILFEQYDALPKETKKHLKAACIEAGVPSDASMRLSLALCEGIIPGIEEVVPQRELPQDVALAMLHYCSMIERTFCNYAGQRAMFSLQSARVIAEEARRKLINLQYRD</sequence>
<accession>A0ABR2YYR4</accession>
<protein>
    <recommendedName>
        <fullName evidence="1">Protein kinase domain-containing protein</fullName>
    </recommendedName>
</protein>
<dbReference type="SUPFAM" id="SSF56112">
    <property type="entry name" value="Protein kinase-like (PK-like)"/>
    <property type="match status" value="1"/>
</dbReference>
<name>A0ABR2YYR4_9CHLO</name>
<dbReference type="Pfam" id="PF00069">
    <property type="entry name" value="Pkinase"/>
    <property type="match status" value="1"/>
</dbReference>
<evidence type="ECO:0000259" key="1">
    <source>
        <dbReference type="PROSITE" id="PS50011"/>
    </source>
</evidence>
<keyword evidence="3" id="KW-1185">Reference proteome</keyword>
<dbReference type="InterPro" id="IPR011009">
    <property type="entry name" value="Kinase-like_dom_sf"/>
</dbReference>
<feature type="domain" description="Protein kinase" evidence="1">
    <location>
        <begin position="1"/>
        <end position="308"/>
    </location>
</feature>
<dbReference type="InterPro" id="IPR008271">
    <property type="entry name" value="Ser/Thr_kinase_AS"/>
</dbReference>
<dbReference type="EMBL" id="JALJOT010000002">
    <property type="protein sequence ID" value="KAK9917032.1"/>
    <property type="molecule type" value="Genomic_DNA"/>
</dbReference>
<evidence type="ECO:0000313" key="2">
    <source>
        <dbReference type="EMBL" id="KAK9917032.1"/>
    </source>
</evidence>
<comment type="caution">
    <text evidence="2">The sequence shown here is derived from an EMBL/GenBank/DDBJ whole genome shotgun (WGS) entry which is preliminary data.</text>
</comment>
<organism evidence="2 3">
    <name type="scientific">Coccomyxa subellipsoidea</name>
    <dbReference type="NCBI Taxonomy" id="248742"/>
    <lineage>
        <taxon>Eukaryota</taxon>
        <taxon>Viridiplantae</taxon>
        <taxon>Chlorophyta</taxon>
        <taxon>core chlorophytes</taxon>
        <taxon>Trebouxiophyceae</taxon>
        <taxon>Trebouxiophyceae incertae sedis</taxon>
        <taxon>Coccomyxaceae</taxon>
        <taxon>Coccomyxa</taxon>
    </lineage>
</organism>
<reference evidence="2 3" key="1">
    <citation type="journal article" date="2024" name="Nat. Commun.">
        <title>Phylogenomics reveals the evolutionary origins of lichenization in chlorophyte algae.</title>
        <authorList>
            <person name="Puginier C."/>
            <person name="Libourel C."/>
            <person name="Otte J."/>
            <person name="Skaloud P."/>
            <person name="Haon M."/>
            <person name="Grisel S."/>
            <person name="Petersen M."/>
            <person name="Berrin J.G."/>
            <person name="Delaux P.M."/>
            <person name="Dal Grande F."/>
            <person name="Keller J."/>
        </authorList>
    </citation>
    <scope>NUCLEOTIDE SEQUENCE [LARGE SCALE GENOMIC DNA]</scope>
    <source>
        <strain evidence="2 3">SAG 216-7</strain>
    </source>
</reference>
<dbReference type="Proteomes" id="UP001491310">
    <property type="component" value="Unassembled WGS sequence"/>
</dbReference>
<proteinExistence type="predicted"/>
<dbReference type="SMART" id="SM00220">
    <property type="entry name" value="S_TKc"/>
    <property type="match status" value="1"/>
</dbReference>